<organism evidence="1 2">
    <name type="scientific">Microvirga tunisiensis</name>
    <dbReference type="NCBI Taxonomy" id="2108360"/>
    <lineage>
        <taxon>Bacteria</taxon>
        <taxon>Pseudomonadati</taxon>
        <taxon>Pseudomonadota</taxon>
        <taxon>Alphaproteobacteria</taxon>
        <taxon>Hyphomicrobiales</taxon>
        <taxon>Methylobacteriaceae</taxon>
        <taxon>Microvirga</taxon>
    </lineage>
</organism>
<evidence type="ECO:0000313" key="2">
    <source>
        <dbReference type="Proteomes" id="UP000403266"/>
    </source>
</evidence>
<gene>
    <name evidence="1" type="ORF">FS320_31780</name>
</gene>
<dbReference type="EMBL" id="VOSK01000241">
    <property type="protein sequence ID" value="MPR29548.1"/>
    <property type="molecule type" value="Genomic_DNA"/>
</dbReference>
<sequence length="72" mass="8042">MDEPLVECGEHLGWCRSWFLGGRDEPSAEGSAEGNDGIRAEGPIQYHHSVVQKGFNRDEEEAQALIQSYTHL</sequence>
<name>A0A5N7MRQ0_9HYPH</name>
<proteinExistence type="predicted"/>
<dbReference type="Proteomes" id="UP000403266">
    <property type="component" value="Unassembled WGS sequence"/>
</dbReference>
<evidence type="ECO:0000313" key="1">
    <source>
        <dbReference type="EMBL" id="MPR29548.1"/>
    </source>
</evidence>
<dbReference type="RefSeq" id="WP_152716441.1">
    <property type="nucleotide sequence ID" value="NZ_VOSJ01000261.1"/>
</dbReference>
<reference evidence="1 2" key="1">
    <citation type="journal article" date="2019" name="Syst. Appl. Microbiol.">
        <title>Microvirga tunisiensis sp. nov., a root nodule symbiotic bacterium isolated from Lupinus micranthus and L. luteus grown in Northern Tunisia.</title>
        <authorList>
            <person name="Msaddak A."/>
            <person name="Rejili M."/>
            <person name="Duran D."/>
            <person name="Mars M."/>
            <person name="Palacios J.M."/>
            <person name="Ruiz-Argueso T."/>
            <person name="Rey L."/>
            <person name="Imperial J."/>
        </authorList>
    </citation>
    <scope>NUCLEOTIDE SEQUENCE [LARGE SCALE GENOMIC DNA]</scope>
    <source>
        <strain evidence="1 2">Lmie10</strain>
    </source>
</reference>
<dbReference type="AlphaFoldDB" id="A0A5N7MRQ0"/>
<comment type="caution">
    <text evidence="1">The sequence shown here is derived from an EMBL/GenBank/DDBJ whole genome shotgun (WGS) entry which is preliminary data.</text>
</comment>
<protein>
    <submittedName>
        <fullName evidence="1">Uncharacterized protein</fullName>
    </submittedName>
</protein>
<keyword evidence="2" id="KW-1185">Reference proteome</keyword>
<accession>A0A5N7MRQ0</accession>